<evidence type="ECO:0000313" key="2">
    <source>
        <dbReference type="Proteomes" id="UP000499080"/>
    </source>
</evidence>
<reference evidence="1 2" key="1">
    <citation type="journal article" date="2019" name="Sci. Rep.">
        <title>Orb-weaving spider Araneus ventricosus genome elucidates the spidroin gene catalogue.</title>
        <authorList>
            <person name="Kono N."/>
            <person name="Nakamura H."/>
            <person name="Ohtoshi R."/>
            <person name="Moran D.A.P."/>
            <person name="Shinohara A."/>
            <person name="Yoshida Y."/>
            <person name="Fujiwara M."/>
            <person name="Mori M."/>
            <person name="Tomita M."/>
            <person name="Arakawa K."/>
        </authorList>
    </citation>
    <scope>NUCLEOTIDE SEQUENCE [LARGE SCALE GENOMIC DNA]</scope>
</reference>
<organism evidence="1 2">
    <name type="scientific">Araneus ventricosus</name>
    <name type="common">Orbweaver spider</name>
    <name type="synonym">Epeira ventricosa</name>
    <dbReference type="NCBI Taxonomy" id="182803"/>
    <lineage>
        <taxon>Eukaryota</taxon>
        <taxon>Metazoa</taxon>
        <taxon>Ecdysozoa</taxon>
        <taxon>Arthropoda</taxon>
        <taxon>Chelicerata</taxon>
        <taxon>Arachnida</taxon>
        <taxon>Araneae</taxon>
        <taxon>Araneomorphae</taxon>
        <taxon>Entelegynae</taxon>
        <taxon>Araneoidea</taxon>
        <taxon>Araneidae</taxon>
        <taxon>Araneus</taxon>
    </lineage>
</organism>
<protein>
    <submittedName>
        <fullName evidence="1">Uncharacterized protein</fullName>
    </submittedName>
</protein>
<comment type="caution">
    <text evidence="1">The sequence shown here is derived from an EMBL/GenBank/DDBJ whole genome shotgun (WGS) entry which is preliminary data.</text>
</comment>
<gene>
    <name evidence="1" type="ORF">AVEN_1636_1</name>
</gene>
<keyword evidence="2" id="KW-1185">Reference proteome</keyword>
<proteinExistence type="predicted"/>
<evidence type="ECO:0000313" key="1">
    <source>
        <dbReference type="EMBL" id="GBO09909.1"/>
    </source>
</evidence>
<accession>A0A4Y2UA54</accession>
<dbReference type="Proteomes" id="UP000499080">
    <property type="component" value="Unassembled WGS sequence"/>
</dbReference>
<sequence length="109" mass="13259">MAYTEVVRHGSNYLRKKKFTKQFYEFTSEYCYEHGKSLRSNVSLMVGKRVLQGYVWEYRRNGAIDLRPWRPFWRLDDKFGEEMWDLKSTRIFLRSLLGAEIRIYPDDSM</sequence>
<dbReference type="AlphaFoldDB" id="A0A4Y2UA54"/>
<name>A0A4Y2UA54_ARAVE</name>
<dbReference type="EMBL" id="BGPR01035201">
    <property type="protein sequence ID" value="GBO09909.1"/>
    <property type="molecule type" value="Genomic_DNA"/>
</dbReference>